<name>A0A9R1X5R5_LACSA</name>
<comment type="caution">
    <text evidence="2">The sequence shown here is derived from an EMBL/GenBank/DDBJ whole genome shotgun (WGS) entry which is preliminary data.</text>
</comment>
<reference evidence="2 3" key="1">
    <citation type="journal article" date="2017" name="Nat. Commun.">
        <title>Genome assembly with in vitro proximity ligation data and whole-genome triplication in lettuce.</title>
        <authorList>
            <person name="Reyes-Chin-Wo S."/>
            <person name="Wang Z."/>
            <person name="Yang X."/>
            <person name="Kozik A."/>
            <person name="Arikit S."/>
            <person name="Song C."/>
            <person name="Xia L."/>
            <person name="Froenicke L."/>
            <person name="Lavelle D.O."/>
            <person name="Truco M.J."/>
            <person name="Xia R."/>
            <person name="Zhu S."/>
            <person name="Xu C."/>
            <person name="Xu H."/>
            <person name="Xu X."/>
            <person name="Cox K."/>
            <person name="Korf I."/>
            <person name="Meyers B.C."/>
            <person name="Michelmore R.W."/>
        </authorList>
    </citation>
    <scope>NUCLEOTIDE SEQUENCE [LARGE SCALE GENOMIC DNA]</scope>
    <source>
        <strain evidence="3">cv. Salinas</strain>
        <tissue evidence="2">Seedlings</tissue>
    </source>
</reference>
<keyword evidence="1" id="KW-0732">Signal</keyword>
<gene>
    <name evidence="2" type="ORF">LSAT_V11C600332470</name>
</gene>
<evidence type="ECO:0000256" key="1">
    <source>
        <dbReference type="SAM" id="SignalP"/>
    </source>
</evidence>
<sequence>MFSLILIIGTLVRVSTNIYARDIHYVYFRKKKFARLSHDAREVLMNIVLSLNQHNVSIITLIEGIREYMQQTFVERSLMAGSLNTVLTPYAEMVLHKRMQKSIGWKATQIPQHISSPFPQYIYLVFNFKTTCIVDLNGHTCSCGK</sequence>
<organism evidence="2 3">
    <name type="scientific">Lactuca sativa</name>
    <name type="common">Garden lettuce</name>
    <dbReference type="NCBI Taxonomy" id="4236"/>
    <lineage>
        <taxon>Eukaryota</taxon>
        <taxon>Viridiplantae</taxon>
        <taxon>Streptophyta</taxon>
        <taxon>Embryophyta</taxon>
        <taxon>Tracheophyta</taxon>
        <taxon>Spermatophyta</taxon>
        <taxon>Magnoliopsida</taxon>
        <taxon>eudicotyledons</taxon>
        <taxon>Gunneridae</taxon>
        <taxon>Pentapetalae</taxon>
        <taxon>asterids</taxon>
        <taxon>campanulids</taxon>
        <taxon>Asterales</taxon>
        <taxon>Asteraceae</taxon>
        <taxon>Cichorioideae</taxon>
        <taxon>Cichorieae</taxon>
        <taxon>Lactucinae</taxon>
        <taxon>Lactuca</taxon>
    </lineage>
</organism>
<dbReference type="Proteomes" id="UP000235145">
    <property type="component" value="Unassembled WGS sequence"/>
</dbReference>
<evidence type="ECO:0000313" key="2">
    <source>
        <dbReference type="EMBL" id="KAJ0201790.1"/>
    </source>
</evidence>
<keyword evidence="3" id="KW-1185">Reference proteome</keyword>
<proteinExistence type="predicted"/>
<feature type="signal peptide" evidence="1">
    <location>
        <begin position="1"/>
        <end position="20"/>
    </location>
</feature>
<dbReference type="AlphaFoldDB" id="A0A9R1X5R5"/>
<dbReference type="EMBL" id="NBSK02000006">
    <property type="protein sequence ID" value="KAJ0201790.1"/>
    <property type="molecule type" value="Genomic_DNA"/>
</dbReference>
<evidence type="ECO:0000313" key="3">
    <source>
        <dbReference type="Proteomes" id="UP000235145"/>
    </source>
</evidence>
<feature type="chain" id="PRO_5040458595" evidence="1">
    <location>
        <begin position="21"/>
        <end position="145"/>
    </location>
</feature>
<protein>
    <submittedName>
        <fullName evidence="2">Uncharacterized protein</fullName>
    </submittedName>
</protein>
<accession>A0A9R1X5R5</accession>